<keyword evidence="4" id="KW-0460">Magnesium</keyword>
<dbReference type="OrthoDB" id="9794212at2"/>
<reference evidence="5 6" key="1">
    <citation type="submission" date="2016-11" db="EMBL/GenBank/DDBJ databases">
        <authorList>
            <person name="Jaros S."/>
            <person name="Januszkiewicz K."/>
            <person name="Wedrychowicz H."/>
        </authorList>
    </citation>
    <scope>NUCLEOTIDE SEQUENCE [LARGE SCALE GENOMIC DNA]</scope>
    <source>
        <strain evidence="5 6">DSM 17477</strain>
    </source>
</reference>
<dbReference type="Proteomes" id="UP000184052">
    <property type="component" value="Unassembled WGS sequence"/>
</dbReference>
<dbReference type="Gene3D" id="1.20.1440.100">
    <property type="entry name" value="SG protein - dephosphorylation function"/>
    <property type="match status" value="1"/>
</dbReference>
<protein>
    <submittedName>
        <fullName evidence="5">Haloacid Dehalogenase superfamily, subfamily IB, phosphoserine phosphatase-like</fullName>
    </submittedName>
</protein>
<dbReference type="SUPFAM" id="SSF56784">
    <property type="entry name" value="HAD-like"/>
    <property type="match status" value="1"/>
</dbReference>
<sequence>MKKLAIFDFDGTLFMELTIPYLFDKWTILSYPRQSASMVKGIIMKDYFLNKIGILSKKKFRDKAAADFLKLFKDMSKDEINEFFEKACEGIENYFNRDVLDEIEKAKKEGYELVLVSGSFQPLLNSAIKNLGFSKVIGTKLPFKNDRIDFKKGFKLINGVEKKNAVMKEYENVEVDYKNSRAFADSYYDEFILKLTGNPVAVAPDDQLRKMAEEEGWRII</sequence>
<dbReference type="AlphaFoldDB" id="A0A1M6HII8"/>
<dbReference type="Pfam" id="PF12710">
    <property type="entry name" value="HAD"/>
    <property type="match status" value="1"/>
</dbReference>
<evidence type="ECO:0000256" key="2">
    <source>
        <dbReference type="ARBA" id="ARBA00022723"/>
    </source>
</evidence>
<keyword evidence="6" id="KW-1185">Reference proteome</keyword>
<evidence type="ECO:0000256" key="4">
    <source>
        <dbReference type="ARBA" id="ARBA00022842"/>
    </source>
</evidence>
<accession>A0A1M6HII8</accession>
<keyword evidence="3" id="KW-0378">Hydrolase</keyword>
<evidence type="ECO:0000256" key="1">
    <source>
        <dbReference type="ARBA" id="ARBA00009184"/>
    </source>
</evidence>
<dbReference type="Gene3D" id="3.40.50.1000">
    <property type="entry name" value="HAD superfamily/HAD-like"/>
    <property type="match status" value="1"/>
</dbReference>
<proteinExistence type="inferred from homology"/>
<keyword evidence="2" id="KW-0479">Metal-binding</keyword>
<dbReference type="RefSeq" id="WP_073049470.1">
    <property type="nucleotide sequence ID" value="NZ_FQZL01000013.1"/>
</dbReference>
<evidence type="ECO:0000256" key="3">
    <source>
        <dbReference type="ARBA" id="ARBA00022801"/>
    </source>
</evidence>
<dbReference type="PANTHER" id="PTHR43344:SF13">
    <property type="entry name" value="PHOSPHATASE RV3661-RELATED"/>
    <property type="match status" value="1"/>
</dbReference>
<dbReference type="NCBIfam" id="TIGR01488">
    <property type="entry name" value="HAD-SF-IB"/>
    <property type="match status" value="1"/>
</dbReference>
<dbReference type="InterPro" id="IPR023214">
    <property type="entry name" value="HAD_sf"/>
</dbReference>
<name>A0A1M6HII8_9FIRM</name>
<evidence type="ECO:0000313" key="5">
    <source>
        <dbReference type="EMBL" id="SHJ22015.1"/>
    </source>
</evidence>
<dbReference type="InterPro" id="IPR050582">
    <property type="entry name" value="HAD-like_SerB"/>
</dbReference>
<dbReference type="STRING" id="1121476.SAMN02745751_02031"/>
<dbReference type="PANTHER" id="PTHR43344">
    <property type="entry name" value="PHOSPHOSERINE PHOSPHATASE"/>
    <property type="match status" value="1"/>
</dbReference>
<evidence type="ECO:0000313" key="6">
    <source>
        <dbReference type="Proteomes" id="UP000184052"/>
    </source>
</evidence>
<dbReference type="EMBL" id="FQZL01000013">
    <property type="protein sequence ID" value="SHJ22015.1"/>
    <property type="molecule type" value="Genomic_DNA"/>
</dbReference>
<dbReference type="GO" id="GO:0016787">
    <property type="term" value="F:hydrolase activity"/>
    <property type="evidence" value="ECO:0007669"/>
    <property type="project" value="UniProtKB-KW"/>
</dbReference>
<dbReference type="InterPro" id="IPR036412">
    <property type="entry name" value="HAD-like_sf"/>
</dbReference>
<dbReference type="GO" id="GO:0046872">
    <property type="term" value="F:metal ion binding"/>
    <property type="evidence" value="ECO:0007669"/>
    <property type="project" value="UniProtKB-KW"/>
</dbReference>
<gene>
    <name evidence="5" type="ORF">SAMN02745751_02031</name>
</gene>
<organism evidence="5 6">
    <name type="scientific">Dethiosulfatibacter aminovorans DSM 17477</name>
    <dbReference type="NCBI Taxonomy" id="1121476"/>
    <lineage>
        <taxon>Bacteria</taxon>
        <taxon>Bacillati</taxon>
        <taxon>Bacillota</taxon>
        <taxon>Tissierellia</taxon>
        <taxon>Dethiosulfatibacter</taxon>
    </lineage>
</organism>
<comment type="similarity">
    <text evidence="1">Belongs to the HAD-like hydrolase superfamily. SerB family.</text>
</comment>